<dbReference type="EMBL" id="LCTW02000074">
    <property type="protein sequence ID" value="KXX79890.1"/>
    <property type="molecule type" value="Genomic_DNA"/>
</dbReference>
<reference evidence="3 4" key="3">
    <citation type="submission" date="2016-01" db="EMBL/GenBank/DDBJ databases">
        <title>Madurella mycetomatis genome sequencing.</title>
        <authorList>
            <person name="Van De Sande W."/>
        </authorList>
    </citation>
    <scope>NUCLEOTIDE SEQUENCE [LARGE SCALE GENOMIC DNA]</scope>
    <source>
        <strain evidence="4">mm55</strain>
        <strain evidence="3">Mm55</strain>
    </source>
</reference>
<dbReference type="VEuPathDB" id="FungiDB:MMYC01_203743"/>
<dbReference type="STRING" id="100816.A0A175W9B9"/>
<comment type="caution">
    <text evidence="3">The sequence shown here is derived from an EMBL/GenBank/DDBJ whole genome shotgun (WGS) entry which is preliminary data.</text>
</comment>
<dbReference type="OrthoDB" id="4579997at2759"/>
<dbReference type="Proteomes" id="UP000078237">
    <property type="component" value="Unassembled WGS sequence"/>
</dbReference>
<proteinExistence type="predicted"/>
<sequence length="549" mass="62049">MSVAAAFFKLPELIACVAEQVPANTRSRHRLAVLCLVNRTFHEAVTPILYRELKCFGFQVEEGLSRLVDNPHLHHVRFFNLVNGFYIDPERDEVAQKLLARMTRLQQFAWEYSPIASGTLQTLRRSCPLLSWDDFHSTDPASSDREETETVETAEELEHREKRRQLANSPYRRLDLSVFRDLAVLELENVCDDLGWWRSNLVKVCYNATGLQRLHLSISKDAIYRHDWHRTRQAYVGFMDRLCDEVGATGASPLRLRSLTLGFGTCPSSSTSARKLTDLTFLEEVHIDNTRVPWSGEVAYDTFGPAHCPNLRRFIVHCYEDDVHEFLATAGSGNWTRRIALFTKYPGRTESAALLRPDSKYPSIPLHFRMIDVDMCPSLVGTPAGDASVSAQAVLKSLRRGDDGTLEGLTIRLPADPKGVFGLGYFLELIETISKLAGLTQLILKGGWRVAPRWHMSAIARRLAAAAPRLKYIRVESRPFRILRTEDGDVRLEKLSSWHGEDDHIELFRYSLFSPTDYSSGGPGCVISEDVLSSNEDESSDDSSDSVTW</sequence>
<reference evidence="3" key="1">
    <citation type="submission" date="2015-06" db="EMBL/GenBank/DDBJ databases">
        <authorList>
            <person name="Hoefler B.C."/>
            <person name="Straight P.D."/>
        </authorList>
    </citation>
    <scope>NUCLEOTIDE SEQUENCE [LARGE SCALE GENOMIC DNA]</scope>
    <source>
        <strain evidence="3">Mm55</strain>
    </source>
</reference>
<evidence type="ECO:0000256" key="1">
    <source>
        <dbReference type="SAM" id="MobiDB-lite"/>
    </source>
</evidence>
<keyword evidence="4" id="KW-1185">Reference proteome</keyword>
<feature type="compositionally biased region" description="Acidic residues" evidence="1">
    <location>
        <begin position="146"/>
        <end position="155"/>
    </location>
</feature>
<feature type="region of interest" description="Disordered" evidence="1">
    <location>
        <begin position="529"/>
        <end position="549"/>
    </location>
</feature>
<evidence type="ECO:0000313" key="2">
    <source>
        <dbReference type="EMBL" id="KXX73705.1"/>
    </source>
</evidence>
<evidence type="ECO:0000313" key="3">
    <source>
        <dbReference type="EMBL" id="KXX79890.1"/>
    </source>
</evidence>
<evidence type="ECO:0000313" key="4">
    <source>
        <dbReference type="Proteomes" id="UP000078237"/>
    </source>
</evidence>
<accession>A0A175W9B9</accession>
<gene>
    <name evidence="3" type="ORF">MMYC01_203743</name>
    <name evidence="2" type="ORF">MMYC01_209233</name>
</gene>
<dbReference type="AlphaFoldDB" id="A0A175W9B9"/>
<reference evidence="4" key="2">
    <citation type="submission" date="2015-06" db="EMBL/GenBank/DDBJ databases">
        <authorList>
            <person name="van de Sande W.W.J."/>
        </authorList>
    </citation>
    <scope>NUCLEOTIDE SEQUENCE [LARGE SCALE GENOMIC DNA]</scope>
    <source>
        <strain evidence="4">mm55</strain>
    </source>
</reference>
<dbReference type="VEuPathDB" id="FungiDB:MMYC01_209233"/>
<name>A0A175W9B9_9PEZI</name>
<feature type="compositionally biased region" description="Acidic residues" evidence="1">
    <location>
        <begin position="535"/>
        <end position="549"/>
    </location>
</feature>
<organism evidence="3 4">
    <name type="scientific">Madurella mycetomatis</name>
    <dbReference type="NCBI Taxonomy" id="100816"/>
    <lineage>
        <taxon>Eukaryota</taxon>
        <taxon>Fungi</taxon>
        <taxon>Dikarya</taxon>
        <taxon>Ascomycota</taxon>
        <taxon>Pezizomycotina</taxon>
        <taxon>Sordariomycetes</taxon>
        <taxon>Sordariomycetidae</taxon>
        <taxon>Sordariales</taxon>
        <taxon>Sordariales incertae sedis</taxon>
        <taxon>Madurella</taxon>
    </lineage>
</organism>
<protein>
    <submittedName>
        <fullName evidence="3">Uncharacterized protein</fullName>
    </submittedName>
</protein>
<feature type="region of interest" description="Disordered" evidence="1">
    <location>
        <begin position="137"/>
        <end position="163"/>
    </location>
</feature>
<dbReference type="EMBL" id="LCTW02000431">
    <property type="protein sequence ID" value="KXX73705.1"/>
    <property type="molecule type" value="Genomic_DNA"/>
</dbReference>